<dbReference type="InterPro" id="IPR005021">
    <property type="entry name" value="Terminase_largesu-like"/>
</dbReference>
<dbReference type="Gene3D" id="3.40.50.300">
    <property type="entry name" value="P-loop containing nucleotide triphosphate hydrolases"/>
    <property type="match status" value="1"/>
</dbReference>
<dbReference type="Pfam" id="PF20441">
    <property type="entry name" value="TerL_nuclease"/>
    <property type="match status" value="1"/>
</dbReference>
<feature type="domain" description="Terminase large subunit-like ATPase" evidence="1">
    <location>
        <begin position="9"/>
        <end position="175"/>
    </location>
</feature>
<dbReference type="InterPro" id="IPR046462">
    <property type="entry name" value="TerL_nuclease"/>
</dbReference>
<dbReference type="PANTHER" id="PTHR41287:SF1">
    <property type="entry name" value="PROTEIN YMFN"/>
    <property type="match status" value="1"/>
</dbReference>
<dbReference type="InterPro" id="IPR046461">
    <property type="entry name" value="TerL_ATPase"/>
</dbReference>
<dbReference type="EMBL" id="AP023095">
    <property type="protein sequence ID" value="BCE55191.1"/>
    <property type="molecule type" value="Genomic_DNA"/>
</dbReference>
<dbReference type="PANTHER" id="PTHR41287">
    <property type="match status" value="1"/>
</dbReference>
<evidence type="ECO:0000313" key="4">
    <source>
        <dbReference type="EMBL" id="BCE63925.1"/>
    </source>
</evidence>
<feature type="domain" description="Terminase large subunit-like endonuclease" evidence="2">
    <location>
        <begin position="193"/>
        <end position="278"/>
    </location>
</feature>
<sequence>MGKPFKLEPFQKLFIRAVYEPNIRLRRVVRRAILSMARKNGKTALIAAIVLAHLVGPEAIVHGEIYSAANDRDQAAIVYKFARQMVELDAELMAMIELVPSTKTMVARRTGSVYRAVSAEAGTKHGYLPSLVIYDELAQAKNRDLYDVLDTSFGAREEPLFIVISTQSNDPEHIMSKLIDDGISGIDPAIVCHLYAADEDCELADEAQWRKANPALGKFRDYEDLATAIRKAIRMPAEEPKVRNLFLNQRVSPIASLISRAEWMACAGDAQLQEGEDVSGA</sequence>
<reference evidence="3" key="1">
    <citation type="submission" date="2020-05" db="EMBL/GenBank/DDBJ databases">
        <title>Complete genome sequence of Bradyrhizobium diazoefficiens XF5 isolated from soybean nodule.</title>
        <authorList>
            <person name="Noda R."/>
            <person name="Kakizaki K."/>
            <person name="Minamisawa K."/>
        </authorList>
    </citation>
    <scope>NUCLEOTIDE SEQUENCE</scope>
    <source>
        <strain evidence="3">XF5</strain>
    </source>
</reference>
<dbReference type="EMBL" id="AP023096">
    <property type="protein sequence ID" value="BCE63925.1"/>
    <property type="molecule type" value="Genomic_DNA"/>
</dbReference>
<proteinExistence type="predicted"/>
<organism evidence="3">
    <name type="scientific">Bradyrhizobium diazoefficiens</name>
    <dbReference type="NCBI Taxonomy" id="1355477"/>
    <lineage>
        <taxon>Bacteria</taxon>
        <taxon>Pseudomonadati</taxon>
        <taxon>Pseudomonadota</taxon>
        <taxon>Alphaproteobacteria</taxon>
        <taxon>Hyphomicrobiales</taxon>
        <taxon>Nitrobacteraceae</taxon>
        <taxon>Bradyrhizobium</taxon>
    </lineage>
</organism>
<name>A0A810A171_9BRAD</name>
<evidence type="ECO:0008006" key="5">
    <source>
        <dbReference type="Google" id="ProtNLM"/>
    </source>
</evidence>
<protein>
    <recommendedName>
        <fullName evidence="5">Terminase large subunit</fullName>
    </recommendedName>
</protein>
<gene>
    <name evidence="3" type="ORF">XF5B_27030</name>
    <name evidence="4" type="ORF">XF6B_27240</name>
</gene>
<dbReference type="InterPro" id="IPR027417">
    <property type="entry name" value="P-loop_NTPase"/>
</dbReference>
<dbReference type="AlphaFoldDB" id="A0A810A171"/>
<evidence type="ECO:0000259" key="2">
    <source>
        <dbReference type="Pfam" id="PF20441"/>
    </source>
</evidence>
<evidence type="ECO:0000259" key="1">
    <source>
        <dbReference type="Pfam" id="PF03354"/>
    </source>
</evidence>
<accession>A0A810A171</accession>
<dbReference type="GO" id="GO:0004519">
    <property type="term" value="F:endonuclease activity"/>
    <property type="evidence" value="ECO:0007669"/>
    <property type="project" value="InterPro"/>
</dbReference>
<dbReference type="Pfam" id="PF03354">
    <property type="entry name" value="TerL_ATPase"/>
    <property type="match status" value="1"/>
</dbReference>
<evidence type="ECO:0000313" key="3">
    <source>
        <dbReference type="EMBL" id="BCE55191.1"/>
    </source>
</evidence>
<reference evidence="4" key="2">
    <citation type="submission" date="2020-05" db="EMBL/GenBank/DDBJ databases">
        <title>Complete genome sequence of Bradyrhizobium diazoefficiens XF6 isolated from soybean nodule.</title>
        <authorList>
            <person name="Noda R."/>
            <person name="Kakizaki K."/>
            <person name="Minamisawa K."/>
        </authorList>
    </citation>
    <scope>NUCLEOTIDE SEQUENCE</scope>
    <source>
        <strain evidence="4">XF6</strain>
    </source>
</reference>